<sequence length="74" mass="8394">MRWLLLVVAGLREVEVCKHWLAKGARLGQESKLDELLTKARPWCVVSLLWLVMVMSCASLGLPRCKARKVVYQG</sequence>
<name>A0AA88EGZ2_FICCA</name>
<organism evidence="2 3">
    <name type="scientific">Ficus carica</name>
    <name type="common">Common fig</name>
    <dbReference type="NCBI Taxonomy" id="3494"/>
    <lineage>
        <taxon>Eukaryota</taxon>
        <taxon>Viridiplantae</taxon>
        <taxon>Streptophyta</taxon>
        <taxon>Embryophyta</taxon>
        <taxon>Tracheophyta</taxon>
        <taxon>Spermatophyta</taxon>
        <taxon>Magnoliopsida</taxon>
        <taxon>eudicotyledons</taxon>
        <taxon>Gunneridae</taxon>
        <taxon>Pentapetalae</taxon>
        <taxon>rosids</taxon>
        <taxon>fabids</taxon>
        <taxon>Rosales</taxon>
        <taxon>Moraceae</taxon>
        <taxon>Ficeae</taxon>
        <taxon>Ficus</taxon>
    </lineage>
</organism>
<gene>
    <name evidence="2" type="ORF">TIFTF001_052464</name>
</gene>
<dbReference type="AlphaFoldDB" id="A0AA88EGZ2"/>
<evidence type="ECO:0000313" key="2">
    <source>
        <dbReference type="EMBL" id="GMN74807.1"/>
    </source>
</evidence>
<feature type="transmembrane region" description="Helical" evidence="1">
    <location>
        <begin position="40"/>
        <end position="62"/>
    </location>
</feature>
<dbReference type="Proteomes" id="UP001187192">
    <property type="component" value="Unassembled WGS sequence"/>
</dbReference>
<dbReference type="EMBL" id="BTGU01011003">
    <property type="protein sequence ID" value="GMN74807.1"/>
    <property type="molecule type" value="Genomic_DNA"/>
</dbReference>
<keyword evidence="1" id="KW-0812">Transmembrane</keyword>
<keyword evidence="3" id="KW-1185">Reference proteome</keyword>
<keyword evidence="1" id="KW-1133">Transmembrane helix</keyword>
<accession>A0AA88EGZ2</accession>
<evidence type="ECO:0000256" key="1">
    <source>
        <dbReference type="SAM" id="Phobius"/>
    </source>
</evidence>
<evidence type="ECO:0000313" key="3">
    <source>
        <dbReference type="Proteomes" id="UP001187192"/>
    </source>
</evidence>
<keyword evidence="1" id="KW-0472">Membrane</keyword>
<proteinExistence type="predicted"/>
<reference evidence="2" key="1">
    <citation type="submission" date="2023-07" db="EMBL/GenBank/DDBJ databases">
        <title>draft genome sequence of fig (Ficus carica).</title>
        <authorList>
            <person name="Takahashi T."/>
            <person name="Nishimura K."/>
        </authorList>
    </citation>
    <scope>NUCLEOTIDE SEQUENCE</scope>
</reference>
<protein>
    <submittedName>
        <fullName evidence="2">Uncharacterized protein</fullName>
    </submittedName>
</protein>
<comment type="caution">
    <text evidence="2">The sequence shown here is derived from an EMBL/GenBank/DDBJ whole genome shotgun (WGS) entry which is preliminary data.</text>
</comment>